<dbReference type="Gene3D" id="3.30.70.1560">
    <property type="entry name" value="Alpha-L RNA-binding motif"/>
    <property type="match status" value="1"/>
</dbReference>
<organism evidence="6 7">
    <name type="scientific">Terrihalobacillus insolitus</name>
    <dbReference type="NCBI Taxonomy" id="2950438"/>
    <lineage>
        <taxon>Bacteria</taxon>
        <taxon>Bacillati</taxon>
        <taxon>Bacillota</taxon>
        <taxon>Bacilli</taxon>
        <taxon>Bacillales</taxon>
        <taxon>Bacillaceae</taxon>
        <taxon>Terrihalobacillus</taxon>
    </lineage>
</organism>
<proteinExistence type="inferred from homology"/>
<dbReference type="CDD" id="cd00165">
    <property type="entry name" value="S4"/>
    <property type="match status" value="1"/>
</dbReference>
<dbReference type="SMART" id="SM00363">
    <property type="entry name" value="S4"/>
    <property type="match status" value="1"/>
</dbReference>
<dbReference type="Proteomes" id="UP001145050">
    <property type="component" value="Unassembled WGS sequence"/>
</dbReference>
<comment type="similarity">
    <text evidence="1 4">Belongs to the pseudouridine synthase RsuA family.</text>
</comment>
<evidence type="ECO:0000313" key="6">
    <source>
        <dbReference type="EMBL" id="MDC3424833.1"/>
    </source>
</evidence>
<evidence type="ECO:0000259" key="5">
    <source>
        <dbReference type="SMART" id="SM00363"/>
    </source>
</evidence>
<dbReference type="NCBIfam" id="TIGR00093">
    <property type="entry name" value="pseudouridine synthase"/>
    <property type="match status" value="1"/>
</dbReference>
<evidence type="ECO:0000313" key="7">
    <source>
        <dbReference type="Proteomes" id="UP001145050"/>
    </source>
</evidence>
<protein>
    <recommendedName>
        <fullName evidence="4">Pseudouridine synthase</fullName>
        <ecNumber evidence="4">5.4.99.-</ecNumber>
    </recommendedName>
</protein>
<dbReference type="InterPro" id="IPR006145">
    <property type="entry name" value="PsdUridine_synth_RsuA/RluA"/>
</dbReference>
<dbReference type="GO" id="GO:0120159">
    <property type="term" value="F:rRNA pseudouridine synthase activity"/>
    <property type="evidence" value="ECO:0007669"/>
    <property type="project" value="UniProtKB-ARBA"/>
</dbReference>
<dbReference type="AlphaFoldDB" id="A0A9X3WUH0"/>
<keyword evidence="3" id="KW-0694">RNA-binding</keyword>
<reference evidence="6" key="1">
    <citation type="submission" date="2022-06" db="EMBL/GenBank/DDBJ databases">
        <title>Aquibacillus sp. a new bacterium isolated from soil saline samples.</title>
        <authorList>
            <person name="Galisteo C."/>
            <person name="De La Haba R."/>
            <person name="Sanchez-Porro C."/>
            <person name="Ventosa A."/>
        </authorList>
    </citation>
    <scope>NUCLEOTIDE SEQUENCE</scope>
    <source>
        <strain evidence="6">3ASR75-11</strain>
    </source>
</reference>
<name>A0A9X3WUH0_9BACI</name>
<dbReference type="GO" id="GO:0000455">
    <property type="term" value="P:enzyme-directed rRNA pseudouridine synthesis"/>
    <property type="evidence" value="ECO:0007669"/>
    <property type="project" value="UniProtKB-ARBA"/>
</dbReference>
<dbReference type="EMBL" id="JAMQKB010000008">
    <property type="protein sequence ID" value="MDC3424833.1"/>
    <property type="molecule type" value="Genomic_DNA"/>
</dbReference>
<feature type="domain" description="RNA-binding S4" evidence="5">
    <location>
        <begin position="6"/>
        <end position="63"/>
    </location>
</feature>
<dbReference type="GO" id="GO:0003723">
    <property type="term" value="F:RNA binding"/>
    <property type="evidence" value="ECO:0007669"/>
    <property type="project" value="UniProtKB-KW"/>
</dbReference>
<dbReference type="CDD" id="cd02870">
    <property type="entry name" value="PseudoU_synth_RsuA_like"/>
    <property type="match status" value="1"/>
</dbReference>
<dbReference type="SUPFAM" id="SSF55174">
    <property type="entry name" value="Alpha-L RNA-binding motif"/>
    <property type="match status" value="1"/>
</dbReference>
<dbReference type="PROSITE" id="PS50889">
    <property type="entry name" value="S4"/>
    <property type="match status" value="1"/>
</dbReference>
<dbReference type="PANTHER" id="PTHR47683:SF2">
    <property type="entry name" value="RNA-BINDING S4 DOMAIN-CONTAINING PROTEIN"/>
    <property type="match status" value="1"/>
</dbReference>
<dbReference type="FunFam" id="3.10.290.10:FF:000003">
    <property type="entry name" value="Pseudouridine synthase"/>
    <property type="match status" value="1"/>
</dbReference>
<dbReference type="Gene3D" id="3.30.70.580">
    <property type="entry name" value="Pseudouridine synthase I, catalytic domain, N-terminal subdomain"/>
    <property type="match status" value="1"/>
</dbReference>
<dbReference type="InterPro" id="IPR018496">
    <property type="entry name" value="PsdUridine_synth_RsuA/RluB_CS"/>
</dbReference>
<sequence length="246" mass="27799">MENNGDRLQKVIAQSGVTSRRKAEELIVAGKVKVNGKVQIKLGTKVAHHDKIEVNGIPLEKEEPVYFLLYKPRGVISSVKDDKDRKVVTDFLPDIQQRVYPIGRLDYDTSGLLLLTNDGDFANMLMHPKHEIEKVYIAKTKGIPTIDQLARLKKGIQADGERLRAVRTSIISTDNKNKKAIVEIVLHEGKNRQIKKMLEAIDAPVEKLKREKYGFLTTTGMHPGEVRELTPHEVKQLRNLATKNIL</sequence>
<dbReference type="FunFam" id="3.30.70.580:FF:000005">
    <property type="entry name" value="Pseudouridine synthase"/>
    <property type="match status" value="1"/>
</dbReference>
<comment type="caution">
    <text evidence="6">The sequence shown here is derived from an EMBL/GenBank/DDBJ whole genome shotgun (WGS) entry which is preliminary data.</text>
</comment>
<evidence type="ECO:0000256" key="1">
    <source>
        <dbReference type="ARBA" id="ARBA00008348"/>
    </source>
</evidence>
<dbReference type="EC" id="5.4.99.-" evidence="4"/>
<dbReference type="InterPro" id="IPR042092">
    <property type="entry name" value="PsdUridine_s_RsuA/RluB/E/F_cat"/>
</dbReference>
<dbReference type="PANTHER" id="PTHR47683">
    <property type="entry name" value="PSEUDOURIDINE SYNTHASE FAMILY PROTEIN-RELATED"/>
    <property type="match status" value="1"/>
</dbReference>
<dbReference type="Pfam" id="PF01479">
    <property type="entry name" value="S4"/>
    <property type="match status" value="1"/>
</dbReference>
<dbReference type="Pfam" id="PF00849">
    <property type="entry name" value="PseudoU_synth_2"/>
    <property type="match status" value="1"/>
</dbReference>
<gene>
    <name evidence="6" type="ORF">NC797_09950</name>
</gene>
<dbReference type="InterPro" id="IPR002942">
    <property type="entry name" value="S4_RNA-bd"/>
</dbReference>
<dbReference type="InterPro" id="IPR036986">
    <property type="entry name" value="S4_RNA-bd_sf"/>
</dbReference>
<dbReference type="PROSITE" id="PS01149">
    <property type="entry name" value="PSI_RSU"/>
    <property type="match status" value="1"/>
</dbReference>
<dbReference type="SUPFAM" id="SSF55120">
    <property type="entry name" value="Pseudouridine synthase"/>
    <property type="match status" value="1"/>
</dbReference>
<accession>A0A9X3WUH0</accession>
<keyword evidence="7" id="KW-1185">Reference proteome</keyword>
<evidence type="ECO:0000256" key="2">
    <source>
        <dbReference type="ARBA" id="ARBA00023235"/>
    </source>
</evidence>
<keyword evidence="2 4" id="KW-0413">Isomerase</keyword>
<dbReference type="InterPro" id="IPR000748">
    <property type="entry name" value="PsdUridine_synth_RsuA/RluB/E/F"/>
</dbReference>
<evidence type="ECO:0000256" key="3">
    <source>
        <dbReference type="PROSITE-ProRule" id="PRU00182"/>
    </source>
</evidence>
<dbReference type="RefSeq" id="WP_272436634.1">
    <property type="nucleotide sequence ID" value="NZ_JAMQKB010000008.1"/>
</dbReference>
<dbReference type="InterPro" id="IPR020103">
    <property type="entry name" value="PsdUridine_synth_cat_dom_sf"/>
</dbReference>
<dbReference type="InterPro" id="IPR020094">
    <property type="entry name" value="TruA/RsuA/RluB/E/F_N"/>
</dbReference>
<dbReference type="Gene3D" id="3.10.290.10">
    <property type="entry name" value="RNA-binding S4 domain"/>
    <property type="match status" value="1"/>
</dbReference>
<evidence type="ECO:0000256" key="4">
    <source>
        <dbReference type="RuleBase" id="RU003887"/>
    </source>
</evidence>
<dbReference type="InterPro" id="IPR050343">
    <property type="entry name" value="RsuA_PseudoU_synthase"/>
</dbReference>